<proteinExistence type="inferred from homology"/>
<reference evidence="4" key="2">
    <citation type="journal article" date="2021" name="Int. J. Syst. Evol. Microbiol.">
        <title>Geomonas silvestris sp. nov., Geomonas paludis sp. nov. and Geomonas limicola sp. nov., isolated from terrestrial environments, and emended description of the genus Geomonas.</title>
        <authorList>
            <person name="Itoh H."/>
            <person name="Xu Z."/>
            <person name="Masuda Y."/>
            <person name="Ushijima N."/>
            <person name="Hayakawa C."/>
            <person name="Shiratori Y."/>
            <person name="Senoo K."/>
        </authorList>
    </citation>
    <scope>NUCLEOTIDE SEQUENCE</scope>
    <source>
        <strain evidence="4">Red736</strain>
    </source>
</reference>
<dbReference type="GO" id="GO:0016787">
    <property type="term" value="F:hydrolase activity"/>
    <property type="evidence" value="ECO:0007669"/>
    <property type="project" value="UniProtKB-UniRule"/>
</dbReference>
<evidence type="ECO:0000313" key="5">
    <source>
        <dbReference type="EMBL" id="UPU34877.1"/>
    </source>
</evidence>
<comment type="similarity">
    <text evidence="1 2">Belongs to the metallophosphoesterase superfamily. YfcE family.</text>
</comment>
<dbReference type="AlphaFoldDB" id="A0A6V8MZU6"/>
<reference evidence="5" key="3">
    <citation type="submission" date="2022-04" db="EMBL/GenBank/DDBJ databases">
        <authorList>
            <person name="Liu G."/>
        </authorList>
    </citation>
    <scope>NUCLEOTIDE SEQUENCE</scope>
    <source>
        <strain evidence="5">RG22</strain>
    </source>
</reference>
<dbReference type="Pfam" id="PF12850">
    <property type="entry name" value="Metallophos_2"/>
    <property type="match status" value="1"/>
</dbReference>
<evidence type="ECO:0000256" key="1">
    <source>
        <dbReference type="ARBA" id="ARBA00008950"/>
    </source>
</evidence>
<dbReference type="Proteomes" id="UP000568888">
    <property type="component" value="Unassembled WGS sequence"/>
</dbReference>
<dbReference type="InterPro" id="IPR029052">
    <property type="entry name" value="Metallo-depent_PP-like"/>
</dbReference>
<dbReference type="InterPro" id="IPR024654">
    <property type="entry name" value="Calcineurin-like_PHP_lpxH"/>
</dbReference>
<evidence type="ECO:0000313" key="7">
    <source>
        <dbReference type="Proteomes" id="UP000831485"/>
    </source>
</evidence>
<dbReference type="GO" id="GO:0046872">
    <property type="term" value="F:metal ion binding"/>
    <property type="evidence" value="ECO:0007669"/>
    <property type="project" value="UniProtKB-KW"/>
</dbReference>
<organism evidence="4 6">
    <name type="scientific">Geomonas paludis</name>
    <dbReference type="NCBI Taxonomy" id="2740185"/>
    <lineage>
        <taxon>Bacteria</taxon>
        <taxon>Pseudomonadati</taxon>
        <taxon>Thermodesulfobacteriota</taxon>
        <taxon>Desulfuromonadia</taxon>
        <taxon>Geobacterales</taxon>
        <taxon>Geobacteraceae</taxon>
        <taxon>Geomonas</taxon>
    </lineage>
</organism>
<name>A0A6V8MZU6_9BACT</name>
<evidence type="ECO:0000259" key="3">
    <source>
        <dbReference type="Pfam" id="PF12850"/>
    </source>
</evidence>
<keyword evidence="2" id="KW-0479">Metal-binding</keyword>
<dbReference type="EMBL" id="CP096574">
    <property type="protein sequence ID" value="UPU34877.1"/>
    <property type="molecule type" value="Genomic_DNA"/>
</dbReference>
<evidence type="ECO:0000313" key="4">
    <source>
        <dbReference type="EMBL" id="GFO64669.1"/>
    </source>
</evidence>
<evidence type="ECO:0000256" key="2">
    <source>
        <dbReference type="RuleBase" id="RU362039"/>
    </source>
</evidence>
<sequence length="154" mass="16524">MRVLVISDSHGNYAHAFRAHELAGPVDHIVHLGDGCDDARMMEEVLEVPVHRVAGNCDLDRQVPAELTLELGECRFLLTHGYRQHVKSGLSQLIGRGVQLGASVVLYGHTHLADVQSADGMLLVNPGALKEGLPGSYAIVTIEGATAKAEIFPL</sequence>
<dbReference type="EMBL" id="BLXY01000004">
    <property type="protein sequence ID" value="GFO64669.1"/>
    <property type="molecule type" value="Genomic_DNA"/>
</dbReference>
<dbReference type="SUPFAM" id="SSF56300">
    <property type="entry name" value="Metallo-dependent phosphatases"/>
    <property type="match status" value="1"/>
</dbReference>
<dbReference type="EC" id="3.1.4.-" evidence="2"/>
<evidence type="ECO:0000313" key="6">
    <source>
        <dbReference type="Proteomes" id="UP000568888"/>
    </source>
</evidence>
<keyword evidence="7" id="KW-1185">Reference proteome</keyword>
<accession>A0A6V8MZU6</accession>
<feature type="domain" description="Calcineurin-like phosphoesterase" evidence="3">
    <location>
        <begin position="1"/>
        <end position="143"/>
    </location>
</feature>
<dbReference type="PANTHER" id="PTHR11124">
    <property type="entry name" value="VACUOLAR SORTING PROTEIN VPS29"/>
    <property type="match status" value="1"/>
</dbReference>
<dbReference type="RefSeq" id="WP_183347975.1">
    <property type="nucleotide sequence ID" value="NZ_BLXY01000004.1"/>
</dbReference>
<comment type="cofactor">
    <cofactor evidence="2">
        <name>a divalent metal cation</name>
        <dbReference type="ChEBI" id="CHEBI:60240"/>
    </cofactor>
</comment>
<protein>
    <recommendedName>
        <fullName evidence="2">Phosphoesterase</fullName>
        <ecNumber evidence="2">3.1.4.-</ecNumber>
    </recommendedName>
</protein>
<dbReference type="InterPro" id="IPR000979">
    <property type="entry name" value="Phosphodiesterase_MJ0936/Vps29"/>
</dbReference>
<dbReference type="Gene3D" id="3.60.21.10">
    <property type="match status" value="1"/>
</dbReference>
<dbReference type="Proteomes" id="UP000831485">
    <property type="component" value="Chromosome"/>
</dbReference>
<dbReference type="NCBIfam" id="TIGR00040">
    <property type="entry name" value="yfcE"/>
    <property type="match status" value="1"/>
</dbReference>
<reference evidence="6" key="1">
    <citation type="submission" date="2020-06" db="EMBL/GenBank/DDBJ databases">
        <title>Draft genomic sequecing of Geomonas sp. Red736.</title>
        <authorList>
            <person name="Itoh H."/>
            <person name="Xu Z.X."/>
            <person name="Ushijima N."/>
            <person name="Masuda Y."/>
            <person name="Shiratori Y."/>
            <person name="Senoo K."/>
        </authorList>
    </citation>
    <scope>NUCLEOTIDE SEQUENCE [LARGE SCALE GENOMIC DNA]</scope>
    <source>
        <strain evidence="6">Red736</strain>
    </source>
</reference>
<gene>
    <name evidence="4" type="ORF">GMPD_25880</name>
    <name evidence="5" type="ORF">M1B72_15680</name>
</gene>